<evidence type="ECO:0000313" key="2">
    <source>
        <dbReference type="EMBL" id="GMG83684.1"/>
    </source>
</evidence>
<reference evidence="2 3" key="1">
    <citation type="submission" date="2023-04" db="EMBL/GenBank/DDBJ databases">
        <title>Marinoamorphus aggregata gen. nov., sp. Nov., isolate from tissue of brittle star Ophioplocus japonicus.</title>
        <authorList>
            <person name="Kawano K."/>
            <person name="Sawayama S."/>
            <person name="Nakagawa S."/>
        </authorList>
    </citation>
    <scope>NUCLEOTIDE SEQUENCE [LARGE SCALE GENOMIC DNA]</scope>
    <source>
        <strain evidence="2 3">NKW23</strain>
    </source>
</reference>
<dbReference type="SUPFAM" id="SSF47090">
    <property type="entry name" value="PGBD-like"/>
    <property type="match status" value="1"/>
</dbReference>
<proteinExistence type="predicted"/>
<organism evidence="2 3">
    <name type="scientific">Paralimibaculum aggregatum</name>
    <dbReference type="NCBI Taxonomy" id="3036245"/>
    <lineage>
        <taxon>Bacteria</taxon>
        <taxon>Pseudomonadati</taxon>
        <taxon>Pseudomonadota</taxon>
        <taxon>Alphaproteobacteria</taxon>
        <taxon>Rhodobacterales</taxon>
        <taxon>Paracoccaceae</taxon>
        <taxon>Paralimibaculum</taxon>
    </lineage>
</organism>
<evidence type="ECO:0000259" key="1">
    <source>
        <dbReference type="Pfam" id="PF01471"/>
    </source>
</evidence>
<dbReference type="InterPro" id="IPR002477">
    <property type="entry name" value="Peptidoglycan-bd-like"/>
</dbReference>
<dbReference type="Proteomes" id="UP001239909">
    <property type="component" value="Unassembled WGS sequence"/>
</dbReference>
<accession>A0ABQ6LR51</accession>
<dbReference type="InterPro" id="IPR036366">
    <property type="entry name" value="PGBDSf"/>
</dbReference>
<dbReference type="InterPro" id="IPR036365">
    <property type="entry name" value="PGBD-like_sf"/>
</dbReference>
<sequence length="217" mass="24197">MAALRKGAKGGEVRKLQEGINKALRETPKLKLDGDFGPKTDAALRRFQKKAGMSADGIAGNEVKAMIKLFIVGVKWPHGDIARLHKDREKELDDGVRASEKVEENFDEAGTLCEEAAETLAYAWDRLEKSIDRMIEGYVRHVKTLEQLKTVESEFNACARRNDVLRQKTLVAEAAKLKKKAEDQYSAIDAALTDAARKEWNKAEKALKAIGKFQLSV</sequence>
<keyword evidence="3" id="KW-1185">Reference proteome</keyword>
<comment type="caution">
    <text evidence="2">The sequence shown here is derived from an EMBL/GenBank/DDBJ whole genome shotgun (WGS) entry which is preliminary data.</text>
</comment>
<dbReference type="EMBL" id="BSYI01000022">
    <property type="protein sequence ID" value="GMG83684.1"/>
    <property type="molecule type" value="Genomic_DNA"/>
</dbReference>
<name>A0ABQ6LR51_9RHOB</name>
<feature type="domain" description="Peptidoglycan binding-like" evidence="1">
    <location>
        <begin position="10"/>
        <end position="66"/>
    </location>
</feature>
<dbReference type="Gene3D" id="1.10.101.10">
    <property type="entry name" value="PGBD-like superfamily/PGBD"/>
    <property type="match status" value="1"/>
</dbReference>
<protein>
    <recommendedName>
        <fullName evidence="1">Peptidoglycan binding-like domain-containing protein</fullName>
    </recommendedName>
</protein>
<dbReference type="Pfam" id="PF01471">
    <property type="entry name" value="PG_binding_1"/>
    <property type="match status" value="1"/>
</dbReference>
<evidence type="ECO:0000313" key="3">
    <source>
        <dbReference type="Proteomes" id="UP001239909"/>
    </source>
</evidence>
<gene>
    <name evidence="2" type="ORF">LNKW23_28970</name>
</gene>
<dbReference type="RefSeq" id="WP_285672477.1">
    <property type="nucleotide sequence ID" value="NZ_BSYI01000022.1"/>
</dbReference>